<dbReference type="SUPFAM" id="SSF52540">
    <property type="entry name" value="P-loop containing nucleoside triphosphate hydrolases"/>
    <property type="match status" value="1"/>
</dbReference>
<reference evidence="3 4" key="2">
    <citation type="submission" date="2020-11" db="EMBL/GenBank/DDBJ databases">
        <title>Description of novel Gluconobacter species.</title>
        <authorList>
            <person name="Cleenwerck I."/>
            <person name="Cnockaert M."/>
            <person name="Borremans W."/>
            <person name="Wieme A.D."/>
            <person name="De Vuyst L."/>
            <person name="Vandamme P."/>
        </authorList>
    </citation>
    <scope>NUCLEOTIDE SEQUENCE [LARGE SCALE GENOMIC DNA]</scope>
    <source>
        <strain evidence="3 4">LMG 1745</strain>
    </source>
</reference>
<proteinExistence type="predicted"/>
<evidence type="ECO:0000259" key="2">
    <source>
        <dbReference type="Pfam" id="PF13175"/>
    </source>
</evidence>
<dbReference type="PANTHER" id="PTHR43581">
    <property type="entry name" value="ATP/GTP PHOSPHATASE"/>
    <property type="match status" value="1"/>
</dbReference>
<evidence type="ECO:0000313" key="4">
    <source>
        <dbReference type="Proteomes" id="UP000662701"/>
    </source>
</evidence>
<dbReference type="Pfam" id="PF13175">
    <property type="entry name" value="AAA_15"/>
    <property type="match status" value="1"/>
</dbReference>
<dbReference type="Pfam" id="PF12476">
    <property type="entry name" value="DUF3696"/>
    <property type="match status" value="1"/>
</dbReference>
<gene>
    <name evidence="3" type="ORF">HKD19_10100</name>
</gene>
<name>A0ABR9YWH4_9PROT</name>
<evidence type="ECO:0000259" key="1">
    <source>
        <dbReference type="Pfam" id="PF12476"/>
    </source>
</evidence>
<accession>A0ABR9YWH4</accession>
<dbReference type="Gene3D" id="3.40.50.300">
    <property type="entry name" value="P-loop containing nucleotide triphosphate hydrolases"/>
    <property type="match status" value="1"/>
</dbReference>
<dbReference type="EMBL" id="JABCQH010000007">
    <property type="protein sequence ID" value="MBF0888900.1"/>
    <property type="molecule type" value="Genomic_DNA"/>
</dbReference>
<dbReference type="RefSeq" id="WP_194262702.1">
    <property type="nucleotide sequence ID" value="NZ_JABCQH010000007.1"/>
</dbReference>
<dbReference type="InterPro" id="IPR022532">
    <property type="entry name" value="DUF3696"/>
</dbReference>
<protein>
    <submittedName>
        <fullName evidence="3">DUF3696 domain-containing protein</fullName>
    </submittedName>
</protein>
<evidence type="ECO:0000313" key="3">
    <source>
        <dbReference type="EMBL" id="MBF0888900.1"/>
    </source>
</evidence>
<feature type="domain" description="Endonuclease GajA/Old nuclease/RecF-like AAA" evidence="2">
    <location>
        <begin position="3"/>
        <end position="477"/>
    </location>
</feature>
<comment type="caution">
    <text evidence="3">The sequence shown here is derived from an EMBL/GenBank/DDBJ whole genome shotgun (WGS) entry which is preliminary data.</text>
</comment>
<dbReference type="Proteomes" id="UP000662701">
    <property type="component" value="Unassembled WGS sequence"/>
</dbReference>
<organism evidence="3 4">
    <name type="scientific">Gluconobacter cadivus</name>
    <dbReference type="NCBI Taxonomy" id="2728101"/>
    <lineage>
        <taxon>Bacteria</taxon>
        <taxon>Pseudomonadati</taxon>
        <taxon>Pseudomonadota</taxon>
        <taxon>Alphaproteobacteria</taxon>
        <taxon>Acetobacterales</taxon>
        <taxon>Acetobacteraceae</taxon>
        <taxon>Gluconobacter</taxon>
    </lineage>
</organism>
<sequence length="536" mass="61687">MFRFSISNIRKLKKNHTVNMKRLNILVGKNSSGKSTFLRTFPLVKQSITTRTSAPILWFGDFVDFGDFENSVSDHDKTSGIILNLGADRIPFKPTTPQRFLRANFQKSIYNEKENISADLSITIVEYKNMTRISEIFFTINSDEKIKYSIKVDEKQRIYSIKINDEEIDIYKDDIEVSIEADATIPIIMLNSKKKNDARNPSELLATQRVNLFTNPFFLRKMYDVVSRNISKRVSENNKFAHAASLMALVPFTKKNIGNLKDSNSSIAWSRFLENIISDQNQEIYKEIRDINLLYNIQAISESISNYFLPIFREVLYIGPARVKSDRYYRYQDLSVSEIAPDGTNFPMFLNSLSESNRQKFSDWVKSLFGYGVSVEKTSNHISVSLKYDNEKVNVIDTGYGVSQILPVLGQVWWASNRPVRKIFNSGETILAIEQPELHLHPAHQALLADVFSSVSEKSENQQNVTYIIETHSETLINRIGELIYKKEISNNDVQILLFDDRSDTSSETIIRVSEFDKQGNLLNWPFGFFNPEIKK</sequence>
<reference evidence="4" key="1">
    <citation type="submission" date="2020-04" db="EMBL/GenBank/DDBJ databases">
        <title>Description of novel Gluconacetobacter.</title>
        <authorList>
            <person name="Sombolestani A."/>
        </authorList>
    </citation>
    <scope>NUCLEOTIDE SEQUENCE [LARGE SCALE GENOMIC DNA]</scope>
    <source>
        <strain evidence="4">LMG 1745</strain>
    </source>
</reference>
<dbReference type="InterPro" id="IPR051396">
    <property type="entry name" value="Bact_Antivir_Def_Nuclease"/>
</dbReference>
<keyword evidence="4" id="KW-1185">Reference proteome</keyword>
<feature type="domain" description="DUF3696" evidence="1">
    <location>
        <begin position="489"/>
        <end position="531"/>
    </location>
</feature>
<dbReference type="PANTHER" id="PTHR43581:SF2">
    <property type="entry name" value="EXCINUCLEASE ATPASE SUBUNIT"/>
    <property type="match status" value="1"/>
</dbReference>
<dbReference type="InterPro" id="IPR041685">
    <property type="entry name" value="AAA_GajA/Old/RecF-like"/>
</dbReference>
<dbReference type="InterPro" id="IPR027417">
    <property type="entry name" value="P-loop_NTPase"/>
</dbReference>